<gene>
    <name evidence="2" type="ORF">RhiirA4_427591</name>
</gene>
<dbReference type="SUPFAM" id="SSF53098">
    <property type="entry name" value="Ribonuclease H-like"/>
    <property type="match status" value="1"/>
</dbReference>
<feature type="domain" description="RNase H type-1" evidence="1">
    <location>
        <begin position="1"/>
        <end position="123"/>
    </location>
</feature>
<organism evidence="2 3">
    <name type="scientific">Rhizophagus irregularis</name>
    <dbReference type="NCBI Taxonomy" id="588596"/>
    <lineage>
        <taxon>Eukaryota</taxon>
        <taxon>Fungi</taxon>
        <taxon>Fungi incertae sedis</taxon>
        <taxon>Mucoromycota</taxon>
        <taxon>Glomeromycotina</taxon>
        <taxon>Glomeromycetes</taxon>
        <taxon>Glomerales</taxon>
        <taxon>Glomeraceae</taxon>
        <taxon>Rhizophagus</taxon>
    </lineage>
</organism>
<comment type="caution">
    <text evidence="2">The sequence shown here is derived from an EMBL/GenBank/DDBJ whole genome shotgun (WGS) entry which is preliminary data.</text>
</comment>
<name>A0A2I1H9I4_9GLOM</name>
<evidence type="ECO:0000313" key="3">
    <source>
        <dbReference type="Proteomes" id="UP000234323"/>
    </source>
</evidence>
<proteinExistence type="predicted"/>
<protein>
    <recommendedName>
        <fullName evidence="1">RNase H type-1 domain-containing protein</fullName>
    </recommendedName>
</protein>
<evidence type="ECO:0000313" key="2">
    <source>
        <dbReference type="EMBL" id="PKY55539.1"/>
    </source>
</evidence>
<dbReference type="InterPro" id="IPR036397">
    <property type="entry name" value="RNaseH_sf"/>
</dbReference>
<evidence type="ECO:0000259" key="1">
    <source>
        <dbReference type="PROSITE" id="PS50879"/>
    </source>
</evidence>
<dbReference type="PROSITE" id="PS50879">
    <property type="entry name" value="RNASE_H_1"/>
    <property type="match status" value="1"/>
</dbReference>
<dbReference type="AlphaFoldDB" id="A0A2I1H9I4"/>
<sequence>MGYDWIFSTDLTANINYLGSCKEWASSTKAELVAIITALIVCPSQSTVTIYTDSLSCINTFNNLKSPKLSTRRFQKINNCALWNTLKHIINEFKLQVTLIKVKAHSGDSLNDAADILAKSGCSSKEYMNFNFHHTKTQTCHLQFNGTTIIDRNIRKTSKRMINFQYFERHLAHQNLQIIKDYTLNNIIDWEYSQLWFKYNSFSQLGMATVMVINRL</sequence>
<dbReference type="GO" id="GO:0004523">
    <property type="term" value="F:RNA-DNA hybrid ribonuclease activity"/>
    <property type="evidence" value="ECO:0007669"/>
    <property type="project" value="InterPro"/>
</dbReference>
<dbReference type="InterPro" id="IPR002156">
    <property type="entry name" value="RNaseH_domain"/>
</dbReference>
<keyword evidence="3" id="KW-1185">Reference proteome</keyword>
<dbReference type="Pfam" id="PF00075">
    <property type="entry name" value="RNase_H"/>
    <property type="match status" value="1"/>
</dbReference>
<dbReference type="GO" id="GO:0003676">
    <property type="term" value="F:nucleic acid binding"/>
    <property type="evidence" value="ECO:0007669"/>
    <property type="project" value="InterPro"/>
</dbReference>
<dbReference type="Proteomes" id="UP000234323">
    <property type="component" value="Unassembled WGS sequence"/>
</dbReference>
<dbReference type="InterPro" id="IPR012337">
    <property type="entry name" value="RNaseH-like_sf"/>
</dbReference>
<reference evidence="2 3" key="1">
    <citation type="submission" date="2015-10" db="EMBL/GenBank/DDBJ databases">
        <title>Genome analyses suggest a sexual origin of heterokaryosis in a supposedly ancient asexual fungus.</title>
        <authorList>
            <person name="Ropars J."/>
            <person name="Sedzielewska K."/>
            <person name="Noel J."/>
            <person name="Charron P."/>
            <person name="Farinelli L."/>
            <person name="Marton T."/>
            <person name="Kruger M."/>
            <person name="Pelin A."/>
            <person name="Brachmann A."/>
            <person name="Corradi N."/>
        </authorList>
    </citation>
    <scope>NUCLEOTIDE SEQUENCE [LARGE SCALE GENOMIC DNA]</scope>
    <source>
        <strain evidence="2 3">A4</strain>
    </source>
</reference>
<accession>A0A2I1H9I4</accession>
<dbReference type="EMBL" id="LLXI01001884">
    <property type="protein sequence ID" value="PKY55539.1"/>
    <property type="molecule type" value="Genomic_DNA"/>
</dbReference>
<dbReference type="Gene3D" id="3.30.420.10">
    <property type="entry name" value="Ribonuclease H-like superfamily/Ribonuclease H"/>
    <property type="match status" value="1"/>
</dbReference>